<keyword evidence="2" id="KW-0560">Oxidoreductase</keyword>
<dbReference type="Proteomes" id="UP001164963">
    <property type="component" value="Chromosome"/>
</dbReference>
<dbReference type="GO" id="GO:0004497">
    <property type="term" value="F:monooxygenase activity"/>
    <property type="evidence" value="ECO:0007669"/>
    <property type="project" value="UniProtKB-KW"/>
</dbReference>
<dbReference type="InterPro" id="IPR007138">
    <property type="entry name" value="ABM_dom"/>
</dbReference>
<protein>
    <submittedName>
        <fullName evidence="2">Antibiotic biosynthesis monooxygenase</fullName>
    </submittedName>
</protein>
<dbReference type="InterPro" id="IPR011008">
    <property type="entry name" value="Dimeric_a/b-barrel"/>
</dbReference>
<organism evidence="2 3">
    <name type="scientific">Streptomyces drozdowiczii</name>
    <dbReference type="NCBI Taxonomy" id="202862"/>
    <lineage>
        <taxon>Bacteria</taxon>
        <taxon>Bacillati</taxon>
        <taxon>Actinomycetota</taxon>
        <taxon>Actinomycetes</taxon>
        <taxon>Kitasatosporales</taxon>
        <taxon>Streptomycetaceae</taxon>
        <taxon>Streptomyces</taxon>
    </lineage>
</organism>
<dbReference type="Gene3D" id="3.30.70.100">
    <property type="match status" value="1"/>
</dbReference>
<proteinExistence type="predicted"/>
<evidence type="ECO:0000313" key="2">
    <source>
        <dbReference type="EMBL" id="UZK58722.1"/>
    </source>
</evidence>
<evidence type="ECO:0000259" key="1">
    <source>
        <dbReference type="PROSITE" id="PS51725"/>
    </source>
</evidence>
<sequence length="109" mass="12229">MTGGFALMVRFALRDSGAAQGFDELVEQAARGIRREPGTVIYTVHAPVNEPLVRIFYELYADRAAFQAHEEAAHTKQFLAAREQYLVSTEVTFLDELRSLSKRPETEGP</sequence>
<keyword evidence="3" id="KW-1185">Reference proteome</keyword>
<dbReference type="Pfam" id="PF03992">
    <property type="entry name" value="ABM"/>
    <property type="match status" value="1"/>
</dbReference>
<keyword evidence="2" id="KW-0503">Monooxygenase</keyword>
<gene>
    <name evidence="2" type="ORF">NEH16_32775</name>
</gene>
<reference evidence="2" key="1">
    <citation type="journal article" date="2022" name="Front. Microbiol.">
        <title>Mirubactin C rescues the lethal effect of cell wall biosynthesis mutations in Bacillus subtilis.</title>
        <authorList>
            <person name="Kepplinger B."/>
            <person name="Wen X."/>
            <person name="Tyler A.R."/>
            <person name="Kim B.Y."/>
            <person name="Brown J."/>
            <person name="Banks P."/>
            <person name="Dashti Y."/>
            <person name="Mackenzie E.S."/>
            <person name="Wills C."/>
            <person name="Kawai Y."/>
            <person name="Waldron K.J."/>
            <person name="Allenby N.E.E."/>
            <person name="Wu L.J."/>
            <person name="Hall M.J."/>
            <person name="Errington J."/>
        </authorList>
    </citation>
    <scope>NUCLEOTIDE SEQUENCE</scope>
    <source>
        <strain evidence="2">MDA8-470</strain>
    </source>
</reference>
<feature type="domain" description="ABM" evidence="1">
    <location>
        <begin position="5"/>
        <end position="97"/>
    </location>
</feature>
<accession>A0ABY6Q2Q4</accession>
<dbReference type="SUPFAM" id="SSF54909">
    <property type="entry name" value="Dimeric alpha+beta barrel"/>
    <property type="match status" value="1"/>
</dbReference>
<dbReference type="EMBL" id="CP098740">
    <property type="protein sequence ID" value="UZK58722.1"/>
    <property type="molecule type" value="Genomic_DNA"/>
</dbReference>
<dbReference type="PROSITE" id="PS51725">
    <property type="entry name" value="ABM"/>
    <property type="match status" value="1"/>
</dbReference>
<evidence type="ECO:0000313" key="3">
    <source>
        <dbReference type="Proteomes" id="UP001164963"/>
    </source>
</evidence>
<name>A0ABY6Q2Q4_9ACTN</name>